<sequence>MVTYNSMWLAPPKSWDEFEDMCKSSFQLRWSNPNLNRHGRSGQKQDGVDVYGADSLGRFVGIQCKNTVSGISRATIDDELLKAEKFSPKITALYIATTAPRDVSIQNYVRTLNDARQLKGLFPVDVVFWDDVSFDLRKDPAVLRMYYPQMFEQLQPTREELLRKRDISNLSTLLNVIDFPSTIDHLQWDAKYIHSLIISEYDNILSTLSSPVFQLSDTDLENVTYDFATAWRDLIALFRIAPYNYLAPQNTFSFINPGDFCRNQEESDLYDEITHSMSNLQVKISNFCDFINNHYHEINLTETSAQARKYY</sequence>
<evidence type="ECO:0008006" key="3">
    <source>
        <dbReference type="Google" id="ProtNLM"/>
    </source>
</evidence>
<dbReference type="RefSeq" id="WP_050073402.1">
    <property type="nucleotide sequence ID" value="NZ_CPZJ01000006.1"/>
</dbReference>
<dbReference type="AlphaFoldDB" id="A0A0T9M5M6"/>
<evidence type="ECO:0000313" key="1">
    <source>
        <dbReference type="EMBL" id="CNF64043.1"/>
    </source>
</evidence>
<dbReference type="EMBL" id="CPZJ01000006">
    <property type="protein sequence ID" value="CNF64043.1"/>
    <property type="molecule type" value="Genomic_DNA"/>
</dbReference>
<name>A0A0T9M5M6_YERIN</name>
<gene>
    <name evidence="1" type="ORF">ERS008530_01709</name>
</gene>
<dbReference type="Proteomes" id="UP000038750">
    <property type="component" value="Unassembled WGS sequence"/>
</dbReference>
<dbReference type="OrthoDB" id="7013802at2"/>
<evidence type="ECO:0000313" key="2">
    <source>
        <dbReference type="Proteomes" id="UP000038750"/>
    </source>
</evidence>
<protein>
    <recommendedName>
        <fullName evidence="3">Restriction endonuclease type IV Mrr domain-containing protein</fullName>
    </recommendedName>
</protein>
<organism evidence="1 2">
    <name type="scientific">Yersinia intermedia</name>
    <dbReference type="NCBI Taxonomy" id="631"/>
    <lineage>
        <taxon>Bacteria</taxon>
        <taxon>Pseudomonadati</taxon>
        <taxon>Pseudomonadota</taxon>
        <taxon>Gammaproteobacteria</taxon>
        <taxon>Enterobacterales</taxon>
        <taxon>Yersiniaceae</taxon>
        <taxon>Yersinia</taxon>
    </lineage>
</organism>
<reference evidence="1 2" key="1">
    <citation type="submission" date="2015-03" db="EMBL/GenBank/DDBJ databases">
        <authorList>
            <person name="Murphy D."/>
        </authorList>
    </citation>
    <scope>NUCLEOTIDE SEQUENCE [LARGE SCALE GENOMIC DNA]</scope>
    <source>
        <strain evidence="1 2">BR165/97</strain>
    </source>
</reference>
<proteinExistence type="predicted"/>
<accession>A0A0T9M5M6</accession>